<dbReference type="GO" id="GO:0005829">
    <property type="term" value="C:cytosol"/>
    <property type="evidence" value="ECO:0007669"/>
    <property type="project" value="TreeGrafter"/>
</dbReference>
<dbReference type="PANTHER" id="PTHR12302">
    <property type="entry name" value="EBNA2 BINDING PROTEIN P100"/>
    <property type="match status" value="1"/>
</dbReference>
<dbReference type="EMBL" id="CP039348">
    <property type="protein sequence ID" value="QCD89236.1"/>
    <property type="molecule type" value="Genomic_DNA"/>
</dbReference>
<organism evidence="2 3">
    <name type="scientific">Vigna unguiculata</name>
    <name type="common">Cowpea</name>
    <dbReference type="NCBI Taxonomy" id="3917"/>
    <lineage>
        <taxon>Eukaryota</taxon>
        <taxon>Viridiplantae</taxon>
        <taxon>Streptophyta</taxon>
        <taxon>Embryophyta</taxon>
        <taxon>Tracheophyta</taxon>
        <taxon>Spermatophyta</taxon>
        <taxon>Magnoliopsida</taxon>
        <taxon>eudicotyledons</taxon>
        <taxon>Gunneridae</taxon>
        <taxon>Pentapetalae</taxon>
        <taxon>rosids</taxon>
        <taxon>fabids</taxon>
        <taxon>Fabales</taxon>
        <taxon>Fabaceae</taxon>
        <taxon>Papilionoideae</taxon>
        <taxon>50 kb inversion clade</taxon>
        <taxon>NPAAA clade</taxon>
        <taxon>indigoferoid/millettioid clade</taxon>
        <taxon>Phaseoleae</taxon>
        <taxon>Vigna</taxon>
    </lineage>
</organism>
<dbReference type="InterPro" id="IPR016071">
    <property type="entry name" value="Staphylococal_nuclease_OB-fold"/>
</dbReference>
<dbReference type="InterPro" id="IPR035437">
    <property type="entry name" value="SNase_OB-fold_sf"/>
</dbReference>
<evidence type="ECO:0000259" key="1">
    <source>
        <dbReference type="PROSITE" id="PS50830"/>
    </source>
</evidence>
<evidence type="ECO:0000313" key="2">
    <source>
        <dbReference type="EMBL" id="QCD89236.1"/>
    </source>
</evidence>
<protein>
    <recommendedName>
        <fullName evidence="1">TNase-like domain-containing protein</fullName>
    </recommendedName>
</protein>
<dbReference type="PROSITE" id="PS50830">
    <property type="entry name" value="TNASE_3"/>
    <property type="match status" value="1"/>
</dbReference>
<dbReference type="AlphaFoldDB" id="A0A4D6LLV6"/>
<reference evidence="2 3" key="1">
    <citation type="submission" date="2019-04" db="EMBL/GenBank/DDBJ databases">
        <title>An improved genome assembly and genetic linkage map for asparagus bean, Vigna unguiculata ssp. sesquipedialis.</title>
        <authorList>
            <person name="Xia Q."/>
            <person name="Zhang R."/>
            <person name="Dong Y."/>
        </authorList>
    </citation>
    <scope>NUCLEOTIDE SEQUENCE [LARGE SCALE GENOMIC DNA]</scope>
    <source>
        <tissue evidence="2">Leaf</tissue>
    </source>
</reference>
<sequence>MASAASGTTGLYKGRVKGQQKGEASPYLAELLCPEEQAKQEGLGRWSKLPGAAEASIRNLPRSAIRDPSNLDAMGLLAANKGLPMEAISPQMGRRAAPESVVKSELAFDDTNGDVSGEPRVVLTFAQRLAVSTTATETVVDPFAHEAKFFTEMRCQHDGRRGETKAENCRELKAKKKRLRMWTNYVPPPSNSKAIHNQNFSSKVVEVVSGDCIVVADDSIPYAPYAHEAKEFLRTRLIGRHVNVQMEYSRKVSPTDGSVVPSASADSRMLCQQNVVNVAELVVGRGFGIVIRHRDFEERSNYYDALLAAESRATAGRKGIHYAKDLSVMHITDLTTVHKNVVKKAKDFCPFLKRSGRVPVVVKYMLNGHRFNVLIPKETCSIAFSFSGVRCPGRDEPYSDEAIALMRRKIMQRDVEIEVEIVDRTGTFLGSLWESRINVAATLLEVGLAKLQTSFGTDRILDFIFCSKLNNMQRGKKYPMIQL</sequence>
<dbReference type="Gene3D" id="2.40.50.90">
    <property type="match status" value="2"/>
</dbReference>
<proteinExistence type="predicted"/>
<dbReference type="Pfam" id="PF00565">
    <property type="entry name" value="SNase"/>
    <property type="match status" value="2"/>
</dbReference>
<dbReference type="Proteomes" id="UP000501690">
    <property type="component" value="Linkage Group LG4"/>
</dbReference>
<dbReference type="SMART" id="SM00318">
    <property type="entry name" value="SNc"/>
    <property type="match status" value="2"/>
</dbReference>
<keyword evidence="3" id="KW-1185">Reference proteome</keyword>
<dbReference type="GO" id="GO:0005634">
    <property type="term" value="C:nucleus"/>
    <property type="evidence" value="ECO:0007669"/>
    <property type="project" value="TreeGrafter"/>
</dbReference>
<dbReference type="GO" id="GO:0006402">
    <property type="term" value="P:mRNA catabolic process"/>
    <property type="evidence" value="ECO:0007669"/>
    <property type="project" value="TreeGrafter"/>
</dbReference>
<name>A0A4D6LLV6_VIGUN</name>
<feature type="domain" description="TNase-like" evidence="1">
    <location>
        <begin position="356"/>
        <end position="483"/>
    </location>
</feature>
<accession>A0A4D6LLV6</accession>
<dbReference type="GO" id="GO:0004518">
    <property type="term" value="F:nuclease activity"/>
    <property type="evidence" value="ECO:0007669"/>
    <property type="project" value="TreeGrafter"/>
</dbReference>
<gene>
    <name evidence="2" type="ORF">DEO72_LG4g178</name>
</gene>
<evidence type="ECO:0000313" key="3">
    <source>
        <dbReference type="Proteomes" id="UP000501690"/>
    </source>
</evidence>
<dbReference type="SUPFAM" id="SSF50199">
    <property type="entry name" value="Staphylococcal nuclease"/>
    <property type="match status" value="2"/>
</dbReference>
<dbReference type="GO" id="GO:0003723">
    <property type="term" value="F:RNA binding"/>
    <property type="evidence" value="ECO:0007669"/>
    <property type="project" value="TreeGrafter"/>
</dbReference>
<dbReference type="PANTHER" id="PTHR12302:SF2">
    <property type="entry name" value="STAPHYLOCOCCAL NUCLEASE DOMAIN-CONTAINING PROTEIN 1"/>
    <property type="match status" value="1"/>
</dbReference>